<reference evidence="3 4" key="1">
    <citation type="journal article" date="2020" name="Int. J. Syst. Evol. Microbiol.">
        <title>Reclassification of Streptomyces castelarensis and Streptomyces sporoclivatus as later heterotypic synonyms of Streptomyces antimycoticus.</title>
        <authorList>
            <person name="Komaki H."/>
            <person name="Tamura T."/>
        </authorList>
    </citation>
    <scope>NUCLEOTIDE SEQUENCE [LARGE SCALE GENOMIC DNA]</scope>
    <source>
        <strain evidence="3 4">NBRC 13459</strain>
    </source>
</reference>
<dbReference type="EMBL" id="BJHW01000002">
    <property type="protein sequence ID" value="GDY58383.1"/>
    <property type="molecule type" value="Genomic_DNA"/>
</dbReference>
<comment type="caution">
    <text evidence="3">The sequence shown here is derived from an EMBL/GenBank/DDBJ whole genome shotgun (WGS) entry which is preliminary data.</text>
</comment>
<keyword evidence="2" id="KW-0472">Membrane</keyword>
<evidence type="ECO:0000313" key="3">
    <source>
        <dbReference type="EMBL" id="GDY58383.1"/>
    </source>
</evidence>
<feature type="region of interest" description="Disordered" evidence="1">
    <location>
        <begin position="1"/>
        <end position="42"/>
    </location>
</feature>
<organism evidence="3 4">
    <name type="scientific">Streptomyces violaceusniger</name>
    <dbReference type="NCBI Taxonomy" id="68280"/>
    <lineage>
        <taxon>Bacteria</taxon>
        <taxon>Bacillati</taxon>
        <taxon>Actinomycetota</taxon>
        <taxon>Actinomycetes</taxon>
        <taxon>Kitasatosporales</taxon>
        <taxon>Streptomycetaceae</taxon>
        <taxon>Streptomyces</taxon>
        <taxon>Streptomyces violaceusniger group</taxon>
    </lineage>
</organism>
<accession>A0A4D4LJZ4</accession>
<gene>
    <name evidence="3" type="ORF">SVIO_090060</name>
</gene>
<keyword evidence="2" id="KW-1133">Transmembrane helix</keyword>
<name>A0A4D4LJZ4_STRVO</name>
<evidence type="ECO:0000256" key="1">
    <source>
        <dbReference type="SAM" id="MobiDB-lite"/>
    </source>
</evidence>
<dbReference type="AlphaFoldDB" id="A0A4D4LJZ4"/>
<proteinExistence type="predicted"/>
<evidence type="ECO:0000313" key="4">
    <source>
        <dbReference type="Proteomes" id="UP000301309"/>
    </source>
</evidence>
<keyword evidence="4" id="KW-1185">Reference proteome</keyword>
<evidence type="ECO:0000256" key="2">
    <source>
        <dbReference type="SAM" id="Phobius"/>
    </source>
</evidence>
<sequence length="76" mass="8489">MNRSRRPGRSRRSRRKPPIPFRQRGGKPVTETDGASSNAAAKTGSPVVMVVAWLWVAVPFLYGVYQLAEKSSKLFE</sequence>
<keyword evidence="2" id="KW-0812">Transmembrane</keyword>
<feature type="compositionally biased region" description="Basic residues" evidence="1">
    <location>
        <begin position="1"/>
        <end position="17"/>
    </location>
</feature>
<feature type="transmembrane region" description="Helical" evidence="2">
    <location>
        <begin position="47"/>
        <end position="68"/>
    </location>
</feature>
<dbReference type="Proteomes" id="UP000301309">
    <property type="component" value="Unassembled WGS sequence"/>
</dbReference>
<protein>
    <submittedName>
        <fullName evidence="3">Uncharacterized protein</fullName>
    </submittedName>
</protein>